<proteinExistence type="predicted"/>
<accession>A0A645I3C5</accession>
<comment type="caution">
    <text evidence="1">The sequence shown here is derived from an EMBL/GenBank/DDBJ whole genome shotgun (WGS) entry which is preliminary data.</text>
</comment>
<name>A0A645I3C5_9ZZZZ</name>
<dbReference type="EMBL" id="VSSQ01104499">
    <property type="protein sequence ID" value="MPN44959.1"/>
    <property type="molecule type" value="Genomic_DNA"/>
</dbReference>
<reference evidence="1" key="1">
    <citation type="submission" date="2019-08" db="EMBL/GenBank/DDBJ databases">
        <authorList>
            <person name="Kucharzyk K."/>
            <person name="Murdoch R.W."/>
            <person name="Higgins S."/>
            <person name="Loffler F."/>
        </authorList>
    </citation>
    <scope>NUCLEOTIDE SEQUENCE</scope>
</reference>
<dbReference type="AlphaFoldDB" id="A0A645I3C5"/>
<organism evidence="1">
    <name type="scientific">bioreactor metagenome</name>
    <dbReference type="NCBI Taxonomy" id="1076179"/>
    <lineage>
        <taxon>unclassified sequences</taxon>
        <taxon>metagenomes</taxon>
        <taxon>ecological metagenomes</taxon>
    </lineage>
</organism>
<evidence type="ECO:0000313" key="1">
    <source>
        <dbReference type="EMBL" id="MPN44959.1"/>
    </source>
</evidence>
<gene>
    <name evidence="1" type="ORF">SDC9_192526</name>
</gene>
<sequence>MITARFLNPLWWDLPALFSLCPAHSSIRKTIEHQVESETLVASLVGDVQPGRGNPLDTDGVVGWFLDLDEQAPLADGMGDTGLHEEGLTG</sequence>
<protein>
    <submittedName>
        <fullName evidence="1">Uncharacterized protein</fullName>
    </submittedName>
</protein>